<sequence>MGPSSPALAPTATELQSSATARSARLRPSPAPAGCTKSDPTPPPPPAPPARPPVSQLPPPPPSHLPPARPSDPTACRAPAAPYQTKRVRFAFTASTTPPRIHYPSAVSRSHSATPAPTAGSKPPSGSCDRIEDEDLEGWTTIRRRRGRAARAGLGCAPAAPRLLSAHAPSRLMVSLRVWMISHFASCGGQVVK</sequence>
<evidence type="ECO:0000256" key="1">
    <source>
        <dbReference type="SAM" id="MobiDB-lite"/>
    </source>
</evidence>
<dbReference type="EMBL" id="BT068518">
    <property type="protein sequence ID" value="ACN35415.1"/>
    <property type="molecule type" value="mRNA"/>
</dbReference>
<accession>C0PJP9</accession>
<name>C0PJP9_MAIZE</name>
<reference evidence="2" key="1">
    <citation type="journal article" date="2009" name="PLoS Genet.">
        <title>Sequencing, mapping, and analysis of 27,455 maize full-length cDNAs.</title>
        <authorList>
            <person name="Soderlund C."/>
            <person name="Descour A."/>
            <person name="Kudrna D."/>
            <person name="Bomhoff M."/>
            <person name="Boyd L."/>
            <person name="Currie J."/>
            <person name="Angelova A."/>
            <person name="Collura K."/>
            <person name="Wissotski M."/>
            <person name="Ashley E."/>
            <person name="Morrow D."/>
            <person name="Fernandes J."/>
            <person name="Walbot V."/>
            <person name="Yu Y."/>
        </authorList>
    </citation>
    <scope>NUCLEOTIDE SEQUENCE</scope>
    <source>
        <strain evidence="2">B73</strain>
    </source>
</reference>
<organism evidence="2">
    <name type="scientific">Zea mays</name>
    <name type="common">Maize</name>
    <dbReference type="NCBI Taxonomy" id="4577"/>
    <lineage>
        <taxon>Eukaryota</taxon>
        <taxon>Viridiplantae</taxon>
        <taxon>Streptophyta</taxon>
        <taxon>Embryophyta</taxon>
        <taxon>Tracheophyta</taxon>
        <taxon>Spermatophyta</taxon>
        <taxon>Magnoliopsida</taxon>
        <taxon>Liliopsida</taxon>
        <taxon>Poales</taxon>
        <taxon>Poaceae</taxon>
        <taxon>PACMAD clade</taxon>
        <taxon>Panicoideae</taxon>
        <taxon>Andropogonodae</taxon>
        <taxon>Andropogoneae</taxon>
        <taxon>Tripsacinae</taxon>
        <taxon>Zea</taxon>
    </lineage>
</organism>
<feature type="region of interest" description="Disordered" evidence="1">
    <location>
        <begin position="1"/>
        <end position="133"/>
    </location>
</feature>
<evidence type="ECO:0000313" key="2">
    <source>
        <dbReference type="EMBL" id="ACN35415.1"/>
    </source>
</evidence>
<dbReference type="AlphaFoldDB" id="C0PJP9"/>
<proteinExistence type="evidence at transcript level"/>
<feature type="compositionally biased region" description="Pro residues" evidence="1">
    <location>
        <begin position="40"/>
        <end position="70"/>
    </location>
</feature>
<protein>
    <submittedName>
        <fullName evidence="2">Uncharacterized protein</fullName>
    </submittedName>
</protein>